<reference evidence="7 8" key="1">
    <citation type="submission" date="2018-05" db="EMBL/GenBank/DDBJ databases">
        <title>Genomic Encyclopedia of Archaeal and Bacterial Type Strains, Phase II (KMG-II): from individual species to whole genera.</title>
        <authorList>
            <person name="Goeker M."/>
        </authorList>
    </citation>
    <scope>NUCLEOTIDE SEQUENCE [LARGE SCALE GENOMIC DNA]</scope>
    <source>
        <strain evidence="7 8">DSM 45184</strain>
    </source>
</reference>
<dbReference type="SUPFAM" id="SSF141072">
    <property type="entry name" value="CalX-like"/>
    <property type="match status" value="18"/>
</dbReference>
<keyword evidence="2" id="KW-0677">Repeat</keyword>
<feature type="region of interest" description="Disordered" evidence="5">
    <location>
        <begin position="2654"/>
        <end position="2687"/>
    </location>
</feature>
<evidence type="ECO:0000256" key="3">
    <source>
        <dbReference type="ARBA" id="ARBA00022837"/>
    </source>
</evidence>
<keyword evidence="4" id="KW-0406">Ion transport</keyword>
<organism evidence="7 8">
    <name type="scientific">Actinoplanes xinjiangensis</name>
    <dbReference type="NCBI Taxonomy" id="512350"/>
    <lineage>
        <taxon>Bacteria</taxon>
        <taxon>Bacillati</taxon>
        <taxon>Actinomycetota</taxon>
        <taxon>Actinomycetes</taxon>
        <taxon>Micromonosporales</taxon>
        <taxon>Micromonosporaceae</taxon>
        <taxon>Actinoplanes</taxon>
    </lineage>
</organism>
<dbReference type="InterPro" id="IPR051171">
    <property type="entry name" value="CaCA"/>
</dbReference>
<keyword evidence="1" id="KW-0732">Signal</keyword>
<comment type="caution">
    <text evidence="7">The sequence shown here is derived from an EMBL/GenBank/DDBJ whole genome shotgun (WGS) entry which is preliminary data.</text>
</comment>
<evidence type="ECO:0000313" key="7">
    <source>
        <dbReference type="EMBL" id="PWK51481.1"/>
    </source>
</evidence>
<dbReference type="GO" id="GO:0030001">
    <property type="term" value="P:metal ion transport"/>
    <property type="evidence" value="ECO:0007669"/>
    <property type="project" value="TreeGrafter"/>
</dbReference>
<keyword evidence="8" id="KW-1185">Reference proteome</keyword>
<dbReference type="EMBL" id="QGGR01000002">
    <property type="protein sequence ID" value="PWK51481.1"/>
    <property type="molecule type" value="Genomic_DNA"/>
</dbReference>
<dbReference type="Proteomes" id="UP000245697">
    <property type="component" value="Unassembled WGS sequence"/>
</dbReference>
<dbReference type="PANTHER" id="PTHR11878">
    <property type="entry name" value="SODIUM/CALCIUM EXCHANGER"/>
    <property type="match status" value="1"/>
</dbReference>
<feature type="domain" description="Calx-beta" evidence="6">
    <location>
        <begin position="2182"/>
        <end position="2288"/>
    </location>
</feature>
<feature type="domain" description="Calx-beta" evidence="6">
    <location>
        <begin position="2301"/>
        <end position="2404"/>
    </location>
</feature>
<feature type="region of interest" description="Disordered" evidence="5">
    <location>
        <begin position="668"/>
        <end position="690"/>
    </location>
</feature>
<feature type="domain" description="Calx-beta" evidence="6">
    <location>
        <begin position="2537"/>
        <end position="2642"/>
    </location>
</feature>
<keyword evidence="4" id="KW-0813">Transport</keyword>
<feature type="domain" description="Calx-beta" evidence="6">
    <location>
        <begin position="278"/>
        <end position="375"/>
    </location>
</feature>
<feature type="domain" description="Calx-beta" evidence="6">
    <location>
        <begin position="160"/>
        <end position="258"/>
    </location>
</feature>
<accession>A0A316FRS9</accession>
<keyword evidence="3" id="KW-0106">Calcium</keyword>
<dbReference type="PANTHER" id="PTHR11878:SF65">
    <property type="entry name" value="NA_CA-EXCHANGE PROTEIN, ISOFORM G"/>
    <property type="match status" value="1"/>
</dbReference>
<evidence type="ECO:0000256" key="5">
    <source>
        <dbReference type="SAM" id="MobiDB-lite"/>
    </source>
</evidence>
<feature type="domain" description="Calx-beta" evidence="6">
    <location>
        <begin position="729"/>
        <end position="841"/>
    </location>
</feature>
<evidence type="ECO:0000256" key="2">
    <source>
        <dbReference type="ARBA" id="ARBA00022737"/>
    </source>
</evidence>
<dbReference type="GO" id="GO:0007154">
    <property type="term" value="P:cell communication"/>
    <property type="evidence" value="ECO:0007669"/>
    <property type="project" value="InterPro"/>
</dbReference>
<evidence type="ECO:0000259" key="6">
    <source>
        <dbReference type="SMART" id="SM00237"/>
    </source>
</evidence>
<dbReference type="Pfam" id="PF03160">
    <property type="entry name" value="Calx-beta"/>
    <property type="match status" value="17"/>
</dbReference>
<sequence>MRVRRSHRMKTAPVPFRLWAPARFRAAVSFVVAAAITPLTVLVPAAPAHAVAGEIIVEADIEDAEDGIFTFEVKRLGPTTGMGSATVTFDSVGAANADFRAATLGVDYKEPAVKTLTFAESTRDVIKRVTFTGIVDPNDEYDERFAMRLFAANGDTITEAWGTMMDNDDPPTYKVDPVTVAESATTATVTATLSAFSDKPVSIPYRTVDGTAKAGEDYTARNGMLDFTIGQATATVDVTLAPDDRDEGTSEIFKLDTTGTGTTATNATPSTTTAELTADVTVTDDDAPAVLSIGDAPAVREGDTLRYPITLDKPSNLEITAKANTTSGSATAPADYTELVDEVVTVAPGATTGTIEVPTVSDSDAETDAVTVTLSDPGNATLGTASGDGDIVDSVVSITPVETLDETEHTQHFDITLANAAASPIDIGYAVAADSAASPADFTAVSDTLTFAAGETTKRIAVPIHADTVHENGGETFTVTLTNPGGGVTGGLGASTFTILDDDSLPTLSALTTSIARPEDDGDNTATFVAGISNASNQDITLDITAADTTDISQGGAGFGKDDYDFPSTVTITAGDTTVDIPVTVHGDGVHETDETATITATVPGGETDAASGTRDGTLTLQNDDAVPVITLNPVTHDEGQPTAPISATVTGTAEATIPYTVTTAAGTAEGTDGIDDFDPANLASGSIDPGETTLNLGTVDVKADDVDDDSDSFDITVTPTSVVAAKTATVTIADESTDLPPRVVGSGPLTIGEEEVDIDVPVNIDFPGVAGQTATSTDKTITVDYATGNGTAIAGTDYTATTGTLTFATPTTATVAQDITVPVVNDTAFEVDEAFTVALTSTSTVVSGTTTVTIEDEPDPKPTFDVTADHAMAETGTATFVVTLSEPASADTEFDVTVADGSATEAAGGVGGDDYDLPAGTTVTVLKDQTTASITFPVNADDVYEGDETVTVNVARDAGATNVDGIPIDRTLTITDGDAVPTITLNTSTTIEGGQASIQATPSIATAVDLTYSVALAGDASGGDNAAESEDFTEGVLTETIPAGTLGGAPVTLQTVDIEDDQIDEFTEAVQATVTNLAPTGPAPVTAFYRITDDPLDYTPRVRIPSAPLTAAESDGTVTVPVELVWDGLTNNDATSTDRTITVDYATVADTAVETDDFTAANGTLTFAPLDLAESLDVTLTADSGYELDEQFKVALSGVTGDSSVLTPEKAVAITDDDQTERPAATVDDVTVAESGTAQITVNLSKPAVADVTLDVTLTPDTAAEAVAGVGSDDYDLPTLATVTIPKDSAVGTIEIPVTADEVYEGDERFSVTVDPGADTNVLPGADSAWVTIDENDPVPVLTFNESMVADETEPGIAVTVTTDRAVEDDMDFTVGIDGSSLNSDAADGVNGADDVSTAISAFQIPAGTEPGLLPVGMIVPVADTVDEYAERVVLTFANDTVPTEPDLTAYYRIIDDPEDMTPQIVTTGAGTFAEGAGDGTVSVGLSWGGLPAENDATATEKTFTVDYTTADDTAKQPGDYATTAGTLTFTADPTPQDIVVALADDAFFEATEQFKVNLSNVVGDADGDSLIADPETLVEITDDDTGNMPGYTVSGPVNPVGEGGSAEFTVTMEAEAVSPVTFDVSVAAGGVSPSAVADDYDLPSTTVTVPQGGVSETFTINIEDDALYEGEETATVVVTPAVGETDVKAGTELDGGEHAALTLADADQIPAITFEPVLDAVEGDTLTVVAKPDGVAERDMVYTVTIDGAGTVPATATDDFTATPAPVTIPGGTAAGTAVDLLQVQLVGDDADEHTETVLVTATNDTHPAVGLAEQTYDIADDEFDMTPRLVAGGPQTVGESTPAVDVPVTLSWAGLSGNTATSTQKTITVKWATEDGTAVDPADYVSDWDTMTFEPGQPLSQNATVTIADTDTVYEADETFKVNLSEPTGDSTIATPQTVVTIDDDDEANRPGYTATATSLTEGETAQLTVELDTPAVADITFDVTHDDDTATEPDTASTGDDDYDLAAPTVTVLKNATTATVDIPLNTDAVYEGAETATLIAIPADLTHVKPGTETDGGEHATLTIADANQIPAITLNTVTDGAEGGTIDVIATPDGVTERDVTYSLTLAGAGTDPAEAGDFTDSAAAATIPAGTPAGDPITFRSIPVASDLIDENTETIEVTAAPTADPTNTVSSTYAIADAADNKSPNIVATTPAAVNENAGTALVPVALDFTGIPGNVATSTEKTISVDFATVEGTAKAVTDYSALDDTLTFSPWDTPRVITVPLIGDDAYELTEQFTVRLDNPTGDSTVTTADTVVEVTDTDAKPTFTITPSRTVVEGQTGSYTVTLGSPAADDVTLDVAVVDGTTTDGGTGPGKDDYTAPANPVTILKGQSTATVDVPVADDPAYEGQESATVRVTLGANETEAIGGPAEGTLTITDGDAVPAIALTAVEGAEGAPVAVVARPSGVAERDLEYTVTGAGDATAGNNAAEPADWTNTLTTGTVPAGTAANAPLDFGSIPLLADTADEALETIKVTAHNTTVTTPDVSAFYRITDDPLDMPPSVALGSLSVNESAGAAEVPVALSFGGDNEATSSERPVSVTYQVLAGTTSGSDRGSPTSANPLVIAAGATSGVIRVPITDDAEDEVDETFRVKATAVNPAEAAITTDTGSVVITDNDDAVTPPNPGTGTPGTGTPGATPSISVADVTVAESATSATFTVALSAAAPGDVDLAVGMTDGTAADATAGPGGDDYDAPATSLVIAKGARTGTVTVPLRPDQVYEGEEKAQLTVAPAAGETDATGSRQAILTITDDDARPTVTVAADTVTEGENITISAVVTGVAQREFTIAAPTVTPGGGGGDPIEENEFDFAGDDAVVAGGSPSGSTVELGTIQFSDDTMDEHTETLSVNLAQGGTATRGLNTVVVRVDDDPDDVAPTVSITDADTPESAASVALEVSLEFSGDTTGTERTVTVPWRTIAGSAKAGEDFTMSSGTVTLNPPAGAATVSVPMLSDGQKETDQTFSVYLSGATPSDVTIARPKGIVTIDDDDKAKAPTLSAPGTVTGSGRVTVAGTASPGSAVQLLSAPGTSGGEFKVVLTATADKDGKFSFSPNFTGGYRLMVKADNMTSPVRTVQVRQEPTIALASNARGAVTVTVTGDPARGGQDVRVQQLVARKWQTVATGELNRSGKFTTTERGVRSGNQSFRAVIAATPSLGILAGTSPAKQVRVR</sequence>
<proteinExistence type="predicted"/>
<protein>
    <submittedName>
        <fullName evidence="7">Calx-beta domain-containing protein</fullName>
    </submittedName>
</protein>
<evidence type="ECO:0000313" key="8">
    <source>
        <dbReference type="Proteomes" id="UP000245697"/>
    </source>
</evidence>
<dbReference type="SMART" id="SM00237">
    <property type="entry name" value="Calx_beta"/>
    <property type="match status" value="12"/>
</dbReference>
<evidence type="ECO:0000256" key="4">
    <source>
        <dbReference type="ARBA" id="ARBA00023065"/>
    </source>
</evidence>
<feature type="domain" description="Calx-beta" evidence="6">
    <location>
        <begin position="2911"/>
        <end position="3013"/>
    </location>
</feature>
<feature type="domain" description="Calx-beta" evidence="6">
    <location>
        <begin position="1454"/>
        <end position="1561"/>
    </location>
</feature>
<feature type="domain" description="Calx-beta" evidence="6">
    <location>
        <begin position="1090"/>
        <end position="1198"/>
    </location>
</feature>
<feature type="domain" description="Calx-beta" evidence="6">
    <location>
        <begin position="1817"/>
        <end position="1928"/>
    </location>
</feature>
<gene>
    <name evidence="7" type="ORF">BC793_102511</name>
</gene>
<evidence type="ECO:0000256" key="1">
    <source>
        <dbReference type="ARBA" id="ARBA00022729"/>
    </source>
</evidence>
<dbReference type="InterPro" id="IPR003644">
    <property type="entry name" value="Calx_beta"/>
</dbReference>
<dbReference type="GO" id="GO:0016020">
    <property type="term" value="C:membrane"/>
    <property type="evidence" value="ECO:0007669"/>
    <property type="project" value="InterPro"/>
</dbReference>
<dbReference type="Gene3D" id="2.60.40.2030">
    <property type="match status" value="18"/>
</dbReference>
<name>A0A316FRS9_9ACTN</name>
<feature type="domain" description="Calx-beta" evidence="6">
    <location>
        <begin position="390"/>
        <end position="482"/>
    </location>
</feature>
<dbReference type="InterPro" id="IPR038081">
    <property type="entry name" value="CalX-like_sf"/>
</dbReference>
<feature type="domain" description="Calx-beta" evidence="6">
    <location>
        <begin position="1211"/>
        <end position="1316"/>
    </location>
</feature>